<sequence length="114" mass="11666">MPATPDPAAGGPYPAVCGFSHLFRGARVRVQGLPDPAGYVAAPAPVSLELLFSDGVTLLAEVLVDAGGAALLAVPAYTTEAGAAIAERRWPVREFAVVGEPVADVELTLDGRLD</sequence>
<reference evidence="2" key="1">
    <citation type="submission" date="2023-07" db="EMBL/GenBank/DDBJ databases">
        <title>30 novel species of actinomycetes from the DSMZ collection.</title>
        <authorList>
            <person name="Nouioui I."/>
        </authorList>
    </citation>
    <scope>NUCLEOTIDE SEQUENCE [LARGE SCALE GENOMIC DNA]</scope>
    <source>
        <strain evidence="2">DSM 44915</strain>
    </source>
</reference>
<dbReference type="EMBL" id="JAVREO010000004">
    <property type="protein sequence ID" value="MDT0266470.1"/>
    <property type="molecule type" value="Genomic_DNA"/>
</dbReference>
<organism evidence="1 2">
    <name type="scientific">Streptomyces chisholmiae</name>
    <dbReference type="NCBI Taxonomy" id="3075540"/>
    <lineage>
        <taxon>Bacteria</taxon>
        <taxon>Bacillati</taxon>
        <taxon>Actinomycetota</taxon>
        <taxon>Actinomycetes</taxon>
        <taxon>Kitasatosporales</taxon>
        <taxon>Streptomycetaceae</taxon>
        <taxon>Streptomyces</taxon>
    </lineage>
</organism>
<name>A0ABU2JN95_9ACTN</name>
<protein>
    <submittedName>
        <fullName evidence="1">Uncharacterized protein</fullName>
    </submittedName>
</protein>
<proteinExistence type="predicted"/>
<gene>
    <name evidence="1" type="ORF">RM844_09185</name>
</gene>
<keyword evidence="2" id="KW-1185">Reference proteome</keyword>
<evidence type="ECO:0000313" key="1">
    <source>
        <dbReference type="EMBL" id="MDT0266470.1"/>
    </source>
</evidence>
<evidence type="ECO:0000313" key="2">
    <source>
        <dbReference type="Proteomes" id="UP001183410"/>
    </source>
</evidence>
<accession>A0ABU2JN95</accession>
<dbReference type="Proteomes" id="UP001183410">
    <property type="component" value="Unassembled WGS sequence"/>
</dbReference>
<dbReference type="RefSeq" id="WP_311666487.1">
    <property type="nucleotide sequence ID" value="NZ_JAVREO010000004.1"/>
</dbReference>
<comment type="caution">
    <text evidence="1">The sequence shown here is derived from an EMBL/GenBank/DDBJ whole genome shotgun (WGS) entry which is preliminary data.</text>
</comment>